<proteinExistence type="predicted"/>
<dbReference type="Pfam" id="PF13560">
    <property type="entry name" value="HTH_31"/>
    <property type="match status" value="1"/>
</dbReference>
<dbReference type="InterPro" id="IPR001387">
    <property type="entry name" value="Cro/C1-type_HTH"/>
</dbReference>
<sequence length="114" mass="13157">MQDFSQCLVDSRRKAGLNQEDCAHLLGVSQSHISRLELGRAVPSVSDLCGIGVLFGRTMEGMVEPLFRDRAATIRERLFDLPEPRLKWLTRFARHNALRTLEARVERIARYYDR</sequence>
<evidence type="ECO:0000313" key="3">
    <source>
        <dbReference type="Proteomes" id="UP000468591"/>
    </source>
</evidence>
<dbReference type="EMBL" id="JAABNT010000034">
    <property type="protein sequence ID" value="NEK25054.1"/>
    <property type="molecule type" value="Genomic_DNA"/>
</dbReference>
<organism evidence="2 3">
    <name type="scientific">Sulfitobacter sediminilitoris</name>
    <dbReference type="NCBI Taxonomy" id="2698830"/>
    <lineage>
        <taxon>Bacteria</taxon>
        <taxon>Pseudomonadati</taxon>
        <taxon>Pseudomonadota</taxon>
        <taxon>Alphaproteobacteria</taxon>
        <taxon>Rhodobacterales</taxon>
        <taxon>Roseobacteraceae</taxon>
        <taxon>Sulfitobacter</taxon>
    </lineage>
</organism>
<dbReference type="InterPro" id="IPR010982">
    <property type="entry name" value="Lambda_DNA-bd_dom_sf"/>
</dbReference>
<dbReference type="AlphaFoldDB" id="A0A6P0CKR1"/>
<gene>
    <name evidence="2" type="ORF">GV827_22055</name>
</gene>
<accession>A0A6P0CKR1</accession>
<protein>
    <submittedName>
        <fullName evidence="2">Helix-turn-helix domain-containing protein</fullName>
    </submittedName>
</protein>
<dbReference type="CDD" id="cd00093">
    <property type="entry name" value="HTH_XRE"/>
    <property type="match status" value="1"/>
</dbReference>
<feature type="domain" description="HTH cro/C1-type" evidence="1">
    <location>
        <begin position="8"/>
        <end position="62"/>
    </location>
</feature>
<name>A0A6P0CKR1_9RHOB</name>
<comment type="caution">
    <text evidence="2">The sequence shown here is derived from an EMBL/GenBank/DDBJ whole genome shotgun (WGS) entry which is preliminary data.</text>
</comment>
<evidence type="ECO:0000313" key="2">
    <source>
        <dbReference type="EMBL" id="NEK25054.1"/>
    </source>
</evidence>
<evidence type="ECO:0000259" key="1">
    <source>
        <dbReference type="PROSITE" id="PS50943"/>
    </source>
</evidence>
<dbReference type="SMART" id="SM00530">
    <property type="entry name" value="HTH_XRE"/>
    <property type="match status" value="1"/>
</dbReference>
<keyword evidence="3" id="KW-1185">Reference proteome</keyword>
<dbReference type="GO" id="GO:0003677">
    <property type="term" value="F:DNA binding"/>
    <property type="evidence" value="ECO:0007669"/>
    <property type="project" value="InterPro"/>
</dbReference>
<reference evidence="2 3" key="1">
    <citation type="submission" date="2020-01" db="EMBL/GenBank/DDBJ databases">
        <title>Sulfitobacter sediminilitoris sp. nov., isolated from a tidal flat.</title>
        <authorList>
            <person name="Park S."/>
            <person name="Yoon J.-H."/>
        </authorList>
    </citation>
    <scope>NUCLEOTIDE SEQUENCE [LARGE SCALE GENOMIC DNA]</scope>
    <source>
        <strain evidence="2 3">JBTF-M27</strain>
    </source>
</reference>
<dbReference type="RefSeq" id="WP_164356290.1">
    <property type="nucleotide sequence ID" value="NZ_JAABNT010000034.1"/>
</dbReference>
<dbReference type="Proteomes" id="UP000468591">
    <property type="component" value="Unassembled WGS sequence"/>
</dbReference>
<dbReference type="PROSITE" id="PS50943">
    <property type="entry name" value="HTH_CROC1"/>
    <property type="match status" value="1"/>
</dbReference>
<dbReference type="Gene3D" id="1.10.260.40">
    <property type="entry name" value="lambda repressor-like DNA-binding domains"/>
    <property type="match status" value="1"/>
</dbReference>
<dbReference type="SUPFAM" id="SSF47413">
    <property type="entry name" value="lambda repressor-like DNA-binding domains"/>
    <property type="match status" value="1"/>
</dbReference>